<gene>
    <name evidence="2" type="ORF">GSI_10592</name>
</gene>
<dbReference type="EMBL" id="AYKW01000034">
    <property type="protein sequence ID" value="PIL27443.1"/>
    <property type="molecule type" value="Genomic_DNA"/>
</dbReference>
<dbReference type="InterPro" id="IPR046520">
    <property type="entry name" value="DUF6697"/>
</dbReference>
<dbReference type="OrthoDB" id="2716918at2759"/>
<organism evidence="2 3">
    <name type="scientific">Ganoderma sinense ZZ0214-1</name>
    <dbReference type="NCBI Taxonomy" id="1077348"/>
    <lineage>
        <taxon>Eukaryota</taxon>
        <taxon>Fungi</taxon>
        <taxon>Dikarya</taxon>
        <taxon>Basidiomycota</taxon>
        <taxon>Agaricomycotina</taxon>
        <taxon>Agaricomycetes</taxon>
        <taxon>Polyporales</taxon>
        <taxon>Polyporaceae</taxon>
        <taxon>Ganoderma</taxon>
    </lineage>
</organism>
<accession>A0A2G8S0Z6</accession>
<evidence type="ECO:0000313" key="2">
    <source>
        <dbReference type="EMBL" id="PIL27443.1"/>
    </source>
</evidence>
<dbReference type="AlphaFoldDB" id="A0A2G8S0Z6"/>
<keyword evidence="3" id="KW-1185">Reference proteome</keyword>
<name>A0A2G8S0Z6_9APHY</name>
<protein>
    <recommendedName>
        <fullName evidence="1">DUF6697 domain-containing protein</fullName>
    </recommendedName>
</protein>
<proteinExistence type="predicted"/>
<evidence type="ECO:0000259" key="1">
    <source>
        <dbReference type="Pfam" id="PF20411"/>
    </source>
</evidence>
<dbReference type="STRING" id="1077348.A0A2G8S0Z6"/>
<evidence type="ECO:0000313" key="3">
    <source>
        <dbReference type="Proteomes" id="UP000230002"/>
    </source>
</evidence>
<reference evidence="2 3" key="1">
    <citation type="journal article" date="2015" name="Sci. Rep.">
        <title>Chromosome-level genome map provides insights into diverse defense mechanisms in the medicinal fungus Ganoderma sinense.</title>
        <authorList>
            <person name="Zhu Y."/>
            <person name="Xu J."/>
            <person name="Sun C."/>
            <person name="Zhou S."/>
            <person name="Xu H."/>
            <person name="Nelson D.R."/>
            <person name="Qian J."/>
            <person name="Song J."/>
            <person name="Luo H."/>
            <person name="Xiang L."/>
            <person name="Li Y."/>
            <person name="Xu Z."/>
            <person name="Ji A."/>
            <person name="Wang L."/>
            <person name="Lu S."/>
            <person name="Hayward A."/>
            <person name="Sun W."/>
            <person name="Li X."/>
            <person name="Schwartz D.C."/>
            <person name="Wang Y."/>
            <person name="Chen S."/>
        </authorList>
    </citation>
    <scope>NUCLEOTIDE SEQUENCE [LARGE SCALE GENOMIC DNA]</scope>
    <source>
        <strain evidence="2 3">ZZ0214-1</strain>
    </source>
</reference>
<dbReference type="Pfam" id="PF20411">
    <property type="entry name" value="DUF6697"/>
    <property type="match status" value="1"/>
</dbReference>
<sequence>MFMAVASDSVTLNGSQASYLQLVDALSKLLKTFVATPNLAGRDPNLTHTRDGVHANGMEDAFNMELIQTFENLLHDNAELSAKRQTDLNTLNVSKPSFAQQLVKWLRLVAEAHVKSDKELESCMQARTELEAKAHAVAAEHENLSNLVAKCEETIKLWEDKKGVTLAANNVNDSICLWLSTLDGQLQSVDGKIQERDSKIAALEAECVRERLNTEEWKLKAQQATQDANNAKQTTVVALELGSSGGYATATVFHVTPNGDLSQVGSPTLRITPFEPRQVPFPFSRNPSVVAGISSQGVVPSAASSPIATDLEAHSVSLPPGRALALSKYPDIAADLPLEVDCLAVFSRDSISAILGGNWRLHHVALGPTATDFAKRHSITAYTASTVERNPWSPMRPGKHGYWFLPALETRVSFKQDDERHVFTGIHGGPYYYCGYYRIMSIGHLTLDEWMSFTYFDKQKYVRSFGSKSEDWRHCGAFSVDEIIGKIDGGHFQVPCVQLRCVRFDVEFYKELCGENDKFFQRGGGGRSFPTVEAT</sequence>
<comment type="caution">
    <text evidence="2">The sequence shown here is derived from an EMBL/GenBank/DDBJ whole genome shotgun (WGS) entry which is preliminary data.</text>
</comment>
<feature type="domain" description="DUF6697" evidence="1">
    <location>
        <begin position="346"/>
        <end position="514"/>
    </location>
</feature>
<dbReference type="Proteomes" id="UP000230002">
    <property type="component" value="Unassembled WGS sequence"/>
</dbReference>